<proteinExistence type="predicted"/>
<comment type="caution">
    <text evidence="1">The sequence shown here is derived from an EMBL/GenBank/DDBJ whole genome shotgun (WGS) entry which is preliminary data.</text>
</comment>
<gene>
    <name evidence="1" type="ORF">FNK824_LOCUS40325</name>
</gene>
<sequence length="57" mass="6614">TNLDRQNKTALLYRSSNGTLPNGTRSIDIELKFYRHKTQIGLKFGIADNLKFFIQQQ</sequence>
<reference evidence="1" key="1">
    <citation type="submission" date="2021-02" db="EMBL/GenBank/DDBJ databases">
        <authorList>
            <person name="Nowell W R."/>
        </authorList>
    </citation>
    <scope>NUCLEOTIDE SEQUENCE</scope>
</reference>
<name>A0A820HFR2_9BILA</name>
<dbReference type="EMBL" id="CAJOBE010031370">
    <property type="protein sequence ID" value="CAF4292655.1"/>
    <property type="molecule type" value="Genomic_DNA"/>
</dbReference>
<protein>
    <submittedName>
        <fullName evidence="1">Uncharacterized protein</fullName>
    </submittedName>
</protein>
<dbReference type="AlphaFoldDB" id="A0A820HFR2"/>
<evidence type="ECO:0000313" key="2">
    <source>
        <dbReference type="Proteomes" id="UP000663874"/>
    </source>
</evidence>
<organism evidence="1 2">
    <name type="scientific">Rotaria sordida</name>
    <dbReference type="NCBI Taxonomy" id="392033"/>
    <lineage>
        <taxon>Eukaryota</taxon>
        <taxon>Metazoa</taxon>
        <taxon>Spiralia</taxon>
        <taxon>Gnathifera</taxon>
        <taxon>Rotifera</taxon>
        <taxon>Eurotatoria</taxon>
        <taxon>Bdelloidea</taxon>
        <taxon>Philodinida</taxon>
        <taxon>Philodinidae</taxon>
        <taxon>Rotaria</taxon>
    </lineage>
</organism>
<accession>A0A820HFR2</accession>
<feature type="non-terminal residue" evidence="1">
    <location>
        <position position="1"/>
    </location>
</feature>
<dbReference type="Proteomes" id="UP000663874">
    <property type="component" value="Unassembled WGS sequence"/>
</dbReference>
<evidence type="ECO:0000313" key="1">
    <source>
        <dbReference type="EMBL" id="CAF4292655.1"/>
    </source>
</evidence>